<evidence type="ECO:0000259" key="3">
    <source>
        <dbReference type="Pfam" id="PF03446"/>
    </source>
</evidence>
<dbReference type="InterPro" id="IPR008927">
    <property type="entry name" value="6-PGluconate_DH-like_C_sf"/>
</dbReference>
<dbReference type="PANTHER" id="PTHR43060:SF15">
    <property type="entry name" value="3-HYDROXYISOBUTYRATE DEHYDROGENASE-LIKE 1, MITOCHONDRIAL-RELATED"/>
    <property type="match status" value="1"/>
</dbReference>
<feature type="domain" description="6-phosphogluconate dehydrogenase NADP-binding" evidence="3">
    <location>
        <begin position="3"/>
        <end position="161"/>
    </location>
</feature>
<dbReference type="Gene3D" id="3.40.50.720">
    <property type="entry name" value="NAD(P)-binding Rossmann-like Domain"/>
    <property type="match status" value="1"/>
</dbReference>
<sequence length="287" mass="30972">MKNIGFIGIGVMGASMVRNLLKQGFSVSVYNRTRAKAEALQKDGAVVCDSIKDCIQNKDAVITMIGYPKDIEEVYFSDHGIIANAPQHAYLIDMTTSSPKLAERIYEEAKAKGLKALDAPVSGGDIGAKNATLAIMVGGDEDAFDACQDIFKAMGKNIVYEGKAGAGQHVKMANQIVVAANTTGVCEAISYCKAMGIDPETMLKTIETGAAASWQVSNNGPKMCANDFAPGFFIKHFVKDMKIALEECQNKNIQLPVLEKVYSIYQEMEDSKQGELGTQAIISKYSK</sequence>
<dbReference type="Gene3D" id="1.10.1040.10">
    <property type="entry name" value="N-(1-d-carboxylethyl)-l-norvaline Dehydrogenase, domain 2"/>
    <property type="match status" value="1"/>
</dbReference>
<dbReference type="InterPro" id="IPR036291">
    <property type="entry name" value="NAD(P)-bd_dom_sf"/>
</dbReference>
<dbReference type="Pfam" id="PF14833">
    <property type="entry name" value="NAD_binding_11"/>
    <property type="match status" value="1"/>
</dbReference>
<dbReference type="RefSeq" id="WP_334315669.1">
    <property type="nucleotide sequence ID" value="NZ_CP065938.1"/>
</dbReference>
<dbReference type="InterPro" id="IPR013328">
    <property type="entry name" value="6PGD_dom2"/>
</dbReference>
<evidence type="ECO:0000313" key="6">
    <source>
        <dbReference type="Proteomes" id="UP001058120"/>
    </source>
</evidence>
<keyword evidence="6" id="KW-1185">Reference proteome</keyword>
<dbReference type="Pfam" id="PF03446">
    <property type="entry name" value="NAD_binding_2"/>
    <property type="match status" value="1"/>
</dbReference>
<dbReference type="Proteomes" id="UP001058120">
    <property type="component" value="Chromosome"/>
</dbReference>
<evidence type="ECO:0000256" key="2">
    <source>
        <dbReference type="ARBA" id="ARBA00023027"/>
    </source>
</evidence>
<accession>A0ABY5Y1Y5</accession>
<dbReference type="PIRSF" id="PIRSF000103">
    <property type="entry name" value="HIBADH"/>
    <property type="match status" value="1"/>
</dbReference>
<evidence type="ECO:0000259" key="4">
    <source>
        <dbReference type="Pfam" id="PF14833"/>
    </source>
</evidence>
<protein>
    <submittedName>
        <fullName evidence="5">NAD(P)-dependent oxidoreductase</fullName>
    </submittedName>
</protein>
<dbReference type="InterPro" id="IPR006115">
    <property type="entry name" value="6PGDH_NADP-bd"/>
</dbReference>
<keyword evidence="2" id="KW-0520">NAD</keyword>
<organism evidence="5 6">
    <name type="scientific">Taurinivorans muris</name>
    <dbReference type="NCBI Taxonomy" id="2787751"/>
    <lineage>
        <taxon>Bacteria</taxon>
        <taxon>Pseudomonadati</taxon>
        <taxon>Thermodesulfobacteriota</taxon>
        <taxon>Desulfovibrionia</taxon>
        <taxon>Desulfovibrionales</taxon>
        <taxon>Desulfovibrionaceae</taxon>
        <taxon>Taurinivorans</taxon>
    </lineage>
</organism>
<proteinExistence type="predicted"/>
<dbReference type="SUPFAM" id="SSF48179">
    <property type="entry name" value="6-phosphogluconate dehydrogenase C-terminal domain-like"/>
    <property type="match status" value="1"/>
</dbReference>
<keyword evidence="1" id="KW-0560">Oxidoreductase</keyword>
<gene>
    <name evidence="5" type="ORF">JBF11_01775</name>
</gene>
<evidence type="ECO:0000313" key="5">
    <source>
        <dbReference type="EMBL" id="UWX06070.1"/>
    </source>
</evidence>
<dbReference type="PANTHER" id="PTHR43060">
    <property type="entry name" value="3-HYDROXYISOBUTYRATE DEHYDROGENASE-LIKE 1, MITOCHONDRIAL-RELATED"/>
    <property type="match status" value="1"/>
</dbReference>
<reference evidence="5" key="1">
    <citation type="submission" date="2020-12" db="EMBL/GenBank/DDBJ databases">
        <title>Taurinivorans muris gen. nov., sp. nov., fundamental and realized metabolic niche of a ubiquitous sulfidogenic bacterium in the murine intestine.</title>
        <authorList>
            <person name="Ye H."/>
            <person name="Hanson B.T."/>
            <person name="Loy A."/>
        </authorList>
    </citation>
    <scope>NUCLEOTIDE SEQUENCE</scope>
    <source>
        <strain evidence="5">LT0009</strain>
    </source>
</reference>
<dbReference type="SUPFAM" id="SSF51735">
    <property type="entry name" value="NAD(P)-binding Rossmann-fold domains"/>
    <property type="match status" value="1"/>
</dbReference>
<name>A0ABY5Y1Y5_9BACT</name>
<dbReference type="InterPro" id="IPR029154">
    <property type="entry name" value="HIBADH-like_NADP-bd"/>
</dbReference>
<feature type="domain" description="3-hydroxyisobutyrate dehydrogenase-like NAD-binding" evidence="4">
    <location>
        <begin position="165"/>
        <end position="283"/>
    </location>
</feature>
<evidence type="ECO:0000256" key="1">
    <source>
        <dbReference type="ARBA" id="ARBA00023002"/>
    </source>
</evidence>
<dbReference type="EMBL" id="CP065938">
    <property type="protein sequence ID" value="UWX06070.1"/>
    <property type="molecule type" value="Genomic_DNA"/>
</dbReference>
<dbReference type="InterPro" id="IPR015815">
    <property type="entry name" value="HIBADH-related"/>
</dbReference>